<dbReference type="PRINTS" id="PR01399">
    <property type="entry name" value="ENTSNTHTASED"/>
</dbReference>
<reference evidence="5" key="1">
    <citation type="journal article" date="2019" name="Int. J. Syst. Evol. Microbiol.">
        <title>The Global Catalogue of Microorganisms (GCM) 10K type strain sequencing project: providing services to taxonomists for standard genome sequencing and annotation.</title>
        <authorList>
            <consortium name="The Broad Institute Genomics Platform"/>
            <consortium name="The Broad Institute Genome Sequencing Center for Infectious Disease"/>
            <person name="Wu L."/>
            <person name="Ma J."/>
        </authorList>
    </citation>
    <scope>NUCLEOTIDE SEQUENCE [LARGE SCALE GENOMIC DNA]</scope>
    <source>
        <strain evidence="5">JCM 4505</strain>
    </source>
</reference>
<evidence type="ECO:0000313" key="4">
    <source>
        <dbReference type="EMBL" id="GAA0284726.1"/>
    </source>
</evidence>
<dbReference type="SUPFAM" id="SSF56214">
    <property type="entry name" value="4'-phosphopantetheinyl transferase"/>
    <property type="match status" value="1"/>
</dbReference>
<feature type="domain" description="4'-phosphopantetheinyl transferase N-terminal" evidence="3">
    <location>
        <begin position="31"/>
        <end position="95"/>
    </location>
</feature>
<evidence type="ECO:0000256" key="1">
    <source>
        <dbReference type="ARBA" id="ARBA00022679"/>
    </source>
</evidence>
<dbReference type="Gene3D" id="3.90.470.20">
    <property type="entry name" value="4'-phosphopantetheinyl transferase domain"/>
    <property type="match status" value="1"/>
</dbReference>
<accession>A0ABP3EYL5</accession>
<dbReference type="InterPro" id="IPR041354">
    <property type="entry name" value="4PPT_N"/>
</dbReference>
<dbReference type="InterPro" id="IPR003542">
    <property type="entry name" value="Enbac_synth_compD-like"/>
</dbReference>
<dbReference type="EMBL" id="BAAABV010000015">
    <property type="protein sequence ID" value="GAA0284726.1"/>
    <property type="molecule type" value="Genomic_DNA"/>
</dbReference>
<dbReference type="InterPro" id="IPR008278">
    <property type="entry name" value="4-PPantetheinyl_Trfase_dom"/>
</dbReference>
<dbReference type="GO" id="GO:0016740">
    <property type="term" value="F:transferase activity"/>
    <property type="evidence" value="ECO:0007669"/>
    <property type="project" value="UniProtKB-KW"/>
</dbReference>
<evidence type="ECO:0000259" key="2">
    <source>
        <dbReference type="Pfam" id="PF01648"/>
    </source>
</evidence>
<dbReference type="Pfam" id="PF01648">
    <property type="entry name" value="ACPS"/>
    <property type="match status" value="1"/>
</dbReference>
<evidence type="ECO:0000313" key="5">
    <source>
        <dbReference type="Proteomes" id="UP001501867"/>
    </source>
</evidence>
<protein>
    <submittedName>
        <fullName evidence="4">4'-phosphopantetheinyl transferase</fullName>
    </submittedName>
</protein>
<evidence type="ECO:0000259" key="3">
    <source>
        <dbReference type="Pfam" id="PF17837"/>
    </source>
</evidence>
<feature type="domain" description="4'-phosphopantetheinyl transferase" evidence="2">
    <location>
        <begin position="103"/>
        <end position="189"/>
    </location>
</feature>
<dbReference type="RefSeq" id="WP_344156874.1">
    <property type="nucleotide sequence ID" value="NZ_BAAABV010000015.1"/>
</dbReference>
<dbReference type="InterPro" id="IPR037143">
    <property type="entry name" value="4-PPantetheinyl_Trfase_dom_sf"/>
</dbReference>
<sequence length="217" mass="23680">MIEKLVPASGVATAEAFGDTVRAPLLGGEPEIVSSAVEKRRQEFATTRWCARQALAELGVGPVPILTGERGAPVWPEGIVGSMTHCEGYRAAAVARASGILTVGIDAEPHLPLPKGMLDLIALPWERRRTAEMSRLEPEVHWDRLLFCVKECVYKAWFPVARRVLDFGQAEITIEYGGAFSARLLESDPGFPRRLLRGRWLIDQGLIVAGITVPCPA</sequence>
<dbReference type="PANTHER" id="PTHR38096">
    <property type="entry name" value="ENTEROBACTIN SYNTHASE COMPONENT D"/>
    <property type="match status" value="1"/>
</dbReference>
<name>A0ABP3EYL5_9ACTN</name>
<keyword evidence="5" id="KW-1185">Reference proteome</keyword>
<keyword evidence="1 4" id="KW-0808">Transferase</keyword>
<organism evidence="4 5">
    <name type="scientific">Streptomyces polychromogenes</name>
    <dbReference type="NCBI Taxonomy" id="67342"/>
    <lineage>
        <taxon>Bacteria</taxon>
        <taxon>Bacillati</taxon>
        <taxon>Actinomycetota</taxon>
        <taxon>Actinomycetes</taxon>
        <taxon>Kitasatosporales</taxon>
        <taxon>Streptomycetaceae</taxon>
        <taxon>Streptomyces</taxon>
    </lineage>
</organism>
<comment type="caution">
    <text evidence="4">The sequence shown here is derived from an EMBL/GenBank/DDBJ whole genome shotgun (WGS) entry which is preliminary data.</text>
</comment>
<dbReference type="PANTHER" id="PTHR38096:SF1">
    <property type="entry name" value="ENTEROBACTIN SYNTHASE COMPONENT D"/>
    <property type="match status" value="1"/>
</dbReference>
<dbReference type="Pfam" id="PF17837">
    <property type="entry name" value="4PPT_N"/>
    <property type="match status" value="1"/>
</dbReference>
<proteinExistence type="predicted"/>
<dbReference type="Proteomes" id="UP001501867">
    <property type="component" value="Unassembled WGS sequence"/>
</dbReference>
<gene>
    <name evidence="4" type="ORF">GCM10010302_23570</name>
</gene>